<evidence type="ECO:0000313" key="1">
    <source>
        <dbReference type="EMBL" id="KRZ04145.1"/>
    </source>
</evidence>
<organism evidence="1 2">
    <name type="scientific">Trichinella zimbabwensis</name>
    <dbReference type="NCBI Taxonomy" id="268475"/>
    <lineage>
        <taxon>Eukaryota</taxon>
        <taxon>Metazoa</taxon>
        <taxon>Ecdysozoa</taxon>
        <taxon>Nematoda</taxon>
        <taxon>Enoplea</taxon>
        <taxon>Dorylaimia</taxon>
        <taxon>Trichinellida</taxon>
        <taxon>Trichinellidae</taxon>
        <taxon>Trichinella</taxon>
    </lineage>
</organism>
<proteinExistence type="predicted"/>
<name>A0A0V1H0V4_9BILA</name>
<comment type="caution">
    <text evidence="1">The sequence shown here is derived from an EMBL/GenBank/DDBJ whole genome shotgun (WGS) entry which is preliminary data.</text>
</comment>
<reference evidence="1 2" key="1">
    <citation type="submission" date="2015-01" db="EMBL/GenBank/DDBJ databases">
        <title>Evolution of Trichinella species and genotypes.</title>
        <authorList>
            <person name="Korhonen P.K."/>
            <person name="Edoardo P."/>
            <person name="Giuseppe L.R."/>
            <person name="Gasser R.B."/>
        </authorList>
    </citation>
    <scope>NUCLEOTIDE SEQUENCE [LARGE SCALE GENOMIC DNA]</scope>
    <source>
        <strain evidence="1">ISS1029</strain>
    </source>
</reference>
<accession>A0A0V1H0V4</accession>
<gene>
    <name evidence="1" type="ORF">T11_16152</name>
</gene>
<evidence type="ECO:0000313" key="2">
    <source>
        <dbReference type="Proteomes" id="UP000055024"/>
    </source>
</evidence>
<protein>
    <submittedName>
        <fullName evidence="1">Uncharacterized protein</fullName>
    </submittedName>
</protein>
<sequence>MVQLTRLCEGQKYPPVSQWQGVKLCERLLVQFSCSQLKLSHQNNPYPKSPSLVEELQFYLIMAILGIQ</sequence>
<keyword evidence="2" id="KW-1185">Reference proteome</keyword>
<dbReference type="Proteomes" id="UP000055024">
    <property type="component" value="Unassembled WGS sequence"/>
</dbReference>
<dbReference type="EMBL" id="JYDP01000172">
    <property type="protein sequence ID" value="KRZ04145.1"/>
    <property type="molecule type" value="Genomic_DNA"/>
</dbReference>
<dbReference type="AlphaFoldDB" id="A0A0V1H0V4"/>